<feature type="compositionally biased region" description="Polar residues" evidence="1">
    <location>
        <begin position="624"/>
        <end position="645"/>
    </location>
</feature>
<accession>A0ABR2ZT01</accession>
<comment type="caution">
    <text evidence="2">The sequence shown here is derived from an EMBL/GenBank/DDBJ whole genome shotgun (WGS) entry which is preliminary data.</text>
</comment>
<feature type="region of interest" description="Disordered" evidence="1">
    <location>
        <begin position="1"/>
        <end position="41"/>
    </location>
</feature>
<feature type="compositionally biased region" description="Polar residues" evidence="1">
    <location>
        <begin position="693"/>
        <end position="702"/>
    </location>
</feature>
<gene>
    <name evidence="2" type="ORF">AAF712_008802</name>
</gene>
<feature type="compositionally biased region" description="Basic and acidic residues" evidence="1">
    <location>
        <begin position="651"/>
        <end position="668"/>
    </location>
</feature>
<protein>
    <submittedName>
        <fullName evidence="2">Uncharacterized protein</fullName>
    </submittedName>
</protein>
<feature type="compositionally biased region" description="Polar residues" evidence="1">
    <location>
        <begin position="1"/>
        <end position="28"/>
    </location>
</feature>
<reference evidence="2 3" key="1">
    <citation type="submission" date="2024-05" db="EMBL/GenBank/DDBJ databases">
        <title>A draft genome resource for the thread blight pathogen Marasmius tenuissimus strain MS-2.</title>
        <authorList>
            <person name="Yulfo-Soto G.E."/>
            <person name="Baruah I.K."/>
            <person name="Amoako-Attah I."/>
            <person name="Bukari Y."/>
            <person name="Meinhardt L.W."/>
            <person name="Bailey B.A."/>
            <person name="Cohen S.P."/>
        </authorList>
    </citation>
    <scope>NUCLEOTIDE SEQUENCE [LARGE SCALE GENOMIC DNA]</scope>
    <source>
        <strain evidence="2 3">MS-2</strain>
    </source>
</reference>
<organism evidence="2 3">
    <name type="scientific">Marasmius tenuissimus</name>
    <dbReference type="NCBI Taxonomy" id="585030"/>
    <lineage>
        <taxon>Eukaryota</taxon>
        <taxon>Fungi</taxon>
        <taxon>Dikarya</taxon>
        <taxon>Basidiomycota</taxon>
        <taxon>Agaricomycotina</taxon>
        <taxon>Agaricomycetes</taxon>
        <taxon>Agaricomycetidae</taxon>
        <taxon>Agaricales</taxon>
        <taxon>Marasmiineae</taxon>
        <taxon>Marasmiaceae</taxon>
        <taxon>Marasmius</taxon>
    </lineage>
</organism>
<dbReference type="Gene3D" id="2.40.50.40">
    <property type="match status" value="1"/>
</dbReference>
<evidence type="ECO:0000256" key="1">
    <source>
        <dbReference type="SAM" id="MobiDB-lite"/>
    </source>
</evidence>
<name>A0ABR2ZT01_9AGAR</name>
<dbReference type="Proteomes" id="UP001437256">
    <property type="component" value="Unassembled WGS sequence"/>
</dbReference>
<feature type="region of interest" description="Disordered" evidence="1">
    <location>
        <begin position="562"/>
        <end position="732"/>
    </location>
</feature>
<feature type="compositionally biased region" description="Polar residues" evidence="1">
    <location>
        <begin position="677"/>
        <end position="686"/>
    </location>
</feature>
<feature type="compositionally biased region" description="Low complexity" evidence="1">
    <location>
        <begin position="573"/>
        <end position="603"/>
    </location>
</feature>
<evidence type="ECO:0000313" key="2">
    <source>
        <dbReference type="EMBL" id="KAL0064222.1"/>
    </source>
</evidence>
<sequence>MNTPSSQVLESSESMPQGDSLNSHQPPETNDLCPTDIADPDEVDVYALPTSKITKPAPHIEPTDVRWFYQPPFRLQFPHASLPPSLEGNPVSSGPPSAYTYPKAPIYSLRQDDWRFQGGHSYSAPFFVQDKANHHKSLLTKTPPGTHPTWNSESRKFCFKPIESMIPMPLGIPFGVTINGDERRFVTTACCHSLESLKAILSSERYARVKAASDTLWDLSWGYDGNTPIYRLPGLKRNMRSGIPDDPESPDGSYSFAVVQEQGRGRGTISPAVQANGVEAKACIATALEAMNTLYQEIVPLCLTKAEWEVTQFHDTNLNVFSAGGLSPGPTSVQGNFFSLASLGGDLGCFIGKVQGCWHVDKNDHWARWTLLILYMRLPPGSDMGLFSLLVLAFTAVLIGTAPSVNADAKEEFLSELAQRYNNVDEINRCAYVLYPNFEATERTSPVVVSAPTGLGNDLVTNGQDDHIHNFTHDGIPALGHSSSHLTRIAWELHYRNYNVVSQINRSLHLSPPITDNLMGKVIEIPPPPLDPVRDREKMKMRGHYHDSNDYYMRMTKAEFANAQRQAKEASLSAPDAQPNSASQSSSSVVPHSVGTSTVTPSTWAAPRNLERQGVSDLTEPSDGMQSNNPDLPTHSHSLRSQSRSEAMPESFEHSGHHDSDRVTESCLKRPRRAPSRHTQASSNVVSIPEPCYSSSDEGGSSTPPPWKRKKSNVQKTCTTTHPVPILPQPTSPILRDSSLAENEYQMSFIIDEDKEDESFLVRFSGYSAAHNEWVFETAMDAPDLIEEYRASLDPERVAHARSEIAGSDLVVETWSRLFDIRSIRQAADDISALCKALPSGPVSTIPLQSLTHSLTAESASLQSAAREFDDAGAVLTELRVQSIVCSLHVAQTAQLNADGNAGLLTIIKLALTLMSCRALLFLYRWHVVYGPLIASQLFNPDTPPSSFASLQSLKQTIQAFIEKHKQSPRQTGSGSRKLVIQASVLPEWLPSKSRTYEYVLPDSLGLTQPGNDRKACIMVFTQFISRHALLDSLKAMDTKWGRPNQGQEIEDIQSRALVRGGVLDALVEAFDNDGIFCAPGIDHVLVSPWLLFGKAKAKEIAQRITSKPDSILPLVRWLKLQCQRGEVQDICRQIARDIRFCVNSTCQIPLPPAISSRKPARKLKKRLIRIPEGPLHDLHAFHSFFVRFCLAKRRKLPCFNSSLRRILNGQHPTTSSHSKHDVDHVDPVRACNRAQTLLEESLSDALSSNERNGTLYSTWGLSNLLVRLGTGQGSATEEFIHNHLSQWFTSAKDCANVFEAVAASNQSSSTPMSYFNASCWGQYCDQLSLKNSTRRKDGIQGRIDDFFSDHVQQSWKSFLAEQWQNADASTPLPSFKQALALGSSIRVDGFGEKSLTNLQLANTLALLGVCQHPTVEEIAAVAFNLKKGALTGLSILGYNGEHNLESVTQAFRCVYDFLDMHLSTDDKKVLHFGTIFLEHILCKLVRWCRKFPDLDSLCKHGSNELQTFPLPLVVDRACLHAWMHARGHC</sequence>
<dbReference type="EMBL" id="JBBXMP010000065">
    <property type="protein sequence ID" value="KAL0064222.1"/>
    <property type="molecule type" value="Genomic_DNA"/>
</dbReference>
<keyword evidence="3" id="KW-1185">Reference proteome</keyword>
<dbReference type="InterPro" id="IPR016197">
    <property type="entry name" value="Chromo-like_dom_sf"/>
</dbReference>
<dbReference type="SUPFAM" id="SSF54160">
    <property type="entry name" value="Chromo domain-like"/>
    <property type="match status" value="1"/>
</dbReference>
<evidence type="ECO:0000313" key="3">
    <source>
        <dbReference type="Proteomes" id="UP001437256"/>
    </source>
</evidence>
<proteinExistence type="predicted"/>